<protein>
    <submittedName>
        <fullName evidence="1">Uncharacterized protein</fullName>
    </submittedName>
</protein>
<reference evidence="1 2" key="1">
    <citation type="submission" date="2017-11" db="EMBL/GenBank/DDBJ databases">
        <title>Genome sequence of Pseudomonas arsenicoxydans ACM1.</title>
        <authorList>
            <person name="Nascimento F.X."/>
        </authorList>
    </citation>
    <scope>NUCLEOTIDE SEQUENCE [LARGE SCALE GENOMIC DNA]</scope>
    <source>
        <strain evidence="1 2">ACM1</strain>
    </source>
</reference>
<dbReference type="EMBL" id="CP024767">
    <property type="protein sequence ID" value="QAY86235.1"/>
    <property type="molecule type" value="Genomic_DNA"/>
</dbReference>
<name>A0A4P6G428_9PSED</name>
<evidence type="ECO:0000313" key="1">
    <source>
        <dbReference type="EMBL" id="QAY86235.1"/>
    </source>
</evidence>
<organism evidence="1 2">
    <name type="scientific">Pseudomonas arsenicoxydans</name>
    <dbReference type="NCBI Taxonomy" id="702115"/>
    <lineage>
        <taxon>Bacteria</taxon>
        <taxon>Pseudomonadati</taxon>
        <taxon>Pseudomonadota</taxon>
        <taxon>Gammaproteobacteria</taxon>
        <taxon>Pseudomonadales</taxon>
        <taxon>Pseudomonadaceae</taxon>
        <taxon>Pseudomonas</taxon>
    </lineage>
</organism>
<dbReference type="Proteomes" id="UP000291121">
    <property type="component" value="Chromosome"/>
</dbReference>
<sequence length="69" mass="7989">MFMQPYLSEQKMGLDQIALNFQSPALRRIRTLQGRLQHCLLSVITLRCQCDVFIRQLQRLSATPAVQTI</sequence>
<gene>
    <name evidence="1" type="ORF">CUN61_20745</name>
</gene>
<dbReference type="AlphaFoldDB" id="A0A4P6G428"/>
<proteinExistence type="predicted"/>
<evidence type="ECO:0000313" key="2">
    <source>
        <dbReference type="Proteomes" id="UP000291121"/>
    </source>
</evidence>
<accession>A0A4P6G428</accession>
<keyword evidence="2" id="KW-1185">Reference proteome</keyword>